<name>A0AA91FH63_FAUOS</name>
<reference evidence="1" key="1">
    <citation type="submission" date="2016-06" db="EMBL/GenBank/DDBJ databases">
        <title>Draft genome of Moraxella osloensis CCUG 67237.</title>
        <authorList>
            <person name="Salva-Serra F."/>
            <person name="Engstrom-Jakobsson H."/>
            <person name="Thorell K."/>
            <person name="Gonzales-Siles L."/>
            <person name="Karlsson R."/>
            <person name="Boulund F."/>
            <person name="Engstrand L."/>
            <person name="Kristiansson E."/>
            <person name="Moore E."/>
        </authorList>
    </citation>
    <scope>NUCLEOTIDE SEQUENCE [LARGE SCALE GENOMIC DNA]</scope>
    <source>
        <strain evidence="1">CCUG 67237</strain>
    </source>
</reference>
<organism evidence="1">
    <name type="scientific">Faucicola osloensis</name>
    <name type="common">Moraxella osloensis</name>
    <dbReference type="NCBI Taxonomy" id="34062"/>
    <lineage>
        <taxon>Bacteria</taxon>
        <taxon>Pseudomonadati</taxon>
        <taxon>Pseudomonadota</taxon>
        <taxon>Gammaproteobacteria</taxon>
        <taxon>Moraxellales</taxon>
        <taxon>Moraxellaceae</taxon>
        <taxon>Faucicola</taxon>
    </lineage>
</organism>
<dbReference type="AlphaFoldDB" id="A0AA91FH63"/>
<evidence type="ECO:0000313" key="1">
    <source>
        <dbReference type="EMBL" id="OBX62182.1"/>
    </source>
</evidence>
<sequence length="126" mass="14893">MIITFSWNQSRPVCQISDTDFSFKKDCIINFLNDDEGLGLNHLKAWIKKGLIEVEKINTGKSDFYDMWGQAWGAEISREGVTIYWGYSETDYTQFLHFDSFYILLKNWSNFLESGNNKYEEKEFKI</sequence>
<comment type="caution">
    <text evidence="1">The sequence shown here is derived from an EMBL/GenBank/DDBJ whole genome shotgun (WGS) entry which is preliminary data.</text>
</comment>
<dbReference type="EMBL" id="LZMT01000034">
    <property type="protein sequence ID" value="OBX62182.1"/>
    <property type="molecule type" value="Genomic_DNA"/>
</dbReference>
<gene>
    <name evidence="1" type="ORF">A9299_02935</name>
</gene>
<proteinExistence type="predicted"/>
<accession>A0AA91FH63</accession>
<protein>
    <submittedName>
        <fullName evidence="1">Uncharacterized protein</fullName>
    </submittedName>
</protein>